<dbReference type="GO" id="GO:0005793">
    <property type="term" value="C:endoplasmic reticulum-Golgi intermediate compartment"/>
    <property type="evidence" value="ECO:0007669"/>
    <property type="project" value="TreeGrafter"/>
</dbReference>
<dbReference type="OrthoDB" id="289247at2759"/>
<evidence type="ECO:0008006" key="5">
    <source>
        <dbReference type="Google" id="ProtNLM"/>
    </source>
</evidence>
<protein>
    <recommendedName>
        <fullName evidence="5">EF-hand domain-containing protein</fullName>
    </recommendedName>
</protein>
<evidence type="ECO:0000313" key="3">
    <source>
        <dbReference type="EMBL" id="ODV79133.1"/>
    </source>
</evidence>
<keyword evidence="1" id="KW-0732">Signal</keyword>
<dbReference type="GeneID" id="30982621"/>
<dbReference type="AlphaFoldDB" id="A0A1E4SI09"/>
<proteinExistence type="predicted"/>
<evidence type="ECO:0000256" key="2">
    <source>
        <dbReference type="ARBA" id="ARBA00022837"/>
    </source>
</evidence>
<dbReference type="RefSeq" id="XP_020064255.1">
    <property type="nucleotide sequence ID" value="XM_020208484.2"/>
</dbReference>
<dbReference type="InterPro" id="IPR040250">
    <property type="entry name" value="Nucleobindin"/>
</dbReference>
<evidence type="ECO:0000313" key="4">
    <source>
        <dbReference type="Proteomes" id="UP000094285"/>
    </source>
</evidence>
<sequence length="199" mass="22900">LLLGLVAAHGNHGSHGAIKERPKGLSWEKWHMLEEHRIDQFSAEVFFTMHDRGSGWGRDEILNLYGIKETPGDGSGMGEGKTVISEQEKDYVVNTILNLMDTDNDQRVSLAEWKAYVGELPDFGYGQGHHLDFEAEYEEHHWKLYHANDDPDVKIKHKEDIEHELLHHEMEIESGEGGKAVEWYSDIRIEQVPLKYRAQ</sequence>
<dbReference type="Gene3D" id="1.10.238.10">
    <property type="entry name" value="EF-hand"/>
    <property type="match status" value="1"/>
</dbReference>
<dbReference type="GO" id="GO:0005509">
    <property type="term" value="F:calcium ion binding"/>
    <property type="evidence" value="ECO:0007669"/>
    <property type="project" value="TreeGrafter"/>
</dbReference>
<accession>A0A1E4SI09</accession>
<gene>
    <name evidence="3" type="ORF">CANTADRAFT_32897</name>
</gene>
<feature type="non-terminal residue" evidence="3">
    <location>
        <position position="199"/>
    </location>
</feature>
<dbReference type="PROSITE" id="PS00018">
    <property type="entry name" value="EF_HAND_1"/>
    <property type="match status" value="1"/>
</dbReference>
<dbReference type="Proteomes" id="UP000094285">
    <property type="component" value="Unassembled WGS sequence"/>
</dbReference>
<dbReference type="InterPro" id="IPR018247">
    <property type="entry name" value="EF_Hand_1_Ca_BS"/>
</dbReference>
<dbReference type="PANTHER" id="PTHR19237:SF20">
    <property type="entry name" value="NUCLEOBINDIN 1"/>
    <property type="match status" value="1"/>
</dbReference>
<feature type="non-terminal residue" evidence="3">
    <location>
        <position position="1"/>
    </location>
</feature>
<dbReference type="PANTHER" id="PTHR19237">
    <property type="entry name" value="NUCLEOBINDIN"/>
    <property type="match status" value="1"/>
</dbReference>
<organism evidence="3 4">
    <name type="scientific">Suhomyces tanzawaensis NRRL Y-17324</name>
    <dbReference type="NCBI Taxonomy" id="984487"/>
    <lineage>
        <taxon>Eukaryota</taxon>
        <taxon>Fungi</taxon>
        <taxon>Dikarya</taxon>
        <taxon>Ascomycota</taxon>
        <taxon>Saccharomycotina</taxon>
        <taxon>Pichiomycetes</taxon>
        <taxon>Debaryomycetaceae</taxon>
        <taxon>Suhomyces</taxon>
    </lineage>
</organism>
<dbReference type="SUPFAM" id="SSF47473">
    <property type="entry name" value="EF-hand"/>
    <property type="match status" value="1"/>
</dbReference>
<keyword evidence="2" id="KW-0106">Calcium</keyword>
<keyword evidence="4" id="KW-1185">Reference proteome</keyword>
<dbReference type="InterPro" id="IPR011992">
    <property type="entry name" value="EF-hand-dom_pair"/>
</dbReference>
<reference evidence="4" key="1">
    <citation type="submission" date="2016-05" db="EMBL/GenBank/DDBJ databases">
        <title>Comparative genomics of biotechnologically important yeasts.</title>
        <authorList>
            <consortium name="DOE Joint Genome Institute"/>
            <person name="Riley R."/>
            <person name="Haridas S."/>
            <person name="Wolfe K.H."/>
            <person name="Lopes M.R."/>
            <person name="Hittinger C.T."/>
            <person name="Goker M."/>
            <person name="Salamov A."/>
            <person name="Wisecaver J."/>
            <person name="Long T.M."/>
            <person name="Aerts A.L."/>
            <person name="Barry K."/>
            <person name="Choi C."/>
            <person name="Clum A."/>
            <person name="Coughlan A.Y."/>
            <person name="Deshpande S."/>
            <person name="Douglass A.P."/>
            <person name="Hanson S.J."/>
            <person name="Klenk H.-P."/>
            <person name="Labutti K."/>
            <person name="Lapidus A."/>
            <person name="Lindquist E."/>
            <person name="Lipzen A."/>
            <person name="Meier-Kolthoff J.P."/>
            <person name="Ohm R.A."/>
            <person name="Otillar R.P."/>
            <person name="Pangilinan J."/>
            <person name="Peng Y."/>
            <person name="Rokas A."/>
            <person name="Rosa C.A."/>
            <person name="Scheuner C."/>
            <person name="Sibirny A.A."/>
            <person name="Slot J.C."/>
            <person name="Stielow J.B."/>
            <person name="Sun H."/>
            <person name="Kurtzman C.P."/>
            <person name="Blackwell M."/>
            <person name="Grigoriev I.V."/>
            <person name="Jeffries T.W."/>
        </authorList>
    </citation>
    <scope>NUCLEOTIDE SEQUENCE [LARGE SCALE GENOMIC DNA]</scope>
    <source>
        <strain evidence="4">NRRL Y-17324</strain>
    </source>
</reference>
<dbReference type="STRING" id="984487.A0A1E4SI09"/>
<dbReference type="EMBL" id="KV453912">
    <property type="protein sequence ID" value="ODV79133.1"/>
    <property type="molecule type" value="Genomic_DNA"/>
</dbReference>
<evidence type="ECO:0000256" key="1">
    <source>
        <dbReference type="ARBA" id="ARBA00022729"/>
    </source>
</evidence>
<name>A0A1E4SI09_9ASCO</name>